<dbReference type="InterPro" id="IPR038377">
    <property type="entry name" value="Na/Glc_symporter_sf"/>
</dbReference>
<comment type="similarity">
    <text evidence="2 7">Belongs to the sodium:solute symporter (SSF) (TC 2.A.21) family.</text>
</comment>
<dbReference type="Gene3D" id="1.20.1730.10">
    <property type="entry name" value="Sodium/glucose cotransporter"/>
    <property type="match status" value="1"/>
</dbReference>
<evidence type="ECO:0000256" key="5">
    <source>
        <dbReference type="ARBA" id="ARBA00022989"/>
    </source>
</evidence>
<evidence type="ECO:0000256" key="7">
    <source>
        <dbReference type="RuleBase" id="RU362091"/>
    </source>
</evidence>
<keyword evidence="5 8" id="KW-1133">Transmembrane helix</keyword>
<evidence type="ECO:0000313" key="9">
    <source>
        <dbReference type="EMBL" id="NDV61312.1"/>
    </source>
</evidence>
<keyword evidence="10" id="KW-1185">Reference proteome</keyword>
<feature type="transmembrane region" description="Helical" evidence="8">
    <location>
        <begin position="259"/>
        <end position="281"/>
    </location>
</feature>
<evidence type="ECO:0000256" key="4">
    <source>
        <dbReference type="ARBA" id="ARBA00022692"/>
    </source>
</evidence>
<sequence>MSFHPLDFAIVAAYFVVVVVLGWIKKAQPKDEDYLLMGRQLTLPGFLLSLVSTWYGGILGSSEYSYSYGFSNWIVFGVPYYVFAILFAIVLARRARRKYVVSIPHLIGENYGPAGRVLSGILVLILATPAPYVLTIGVLLHFLFGVPLVPGIIAGALFSFIYVYRDGLAVVVRTDLFQCILMYGGYIVLFLFAWWTWESPVQLWEAVRERSPDHVSVTGGSPVSYILVWFFMASWTLVSPMFHQRVYALKDERNARRGIVFAVLMWTVFDFLTTFVGLYAFVHLPDLSDPRISHLALGEAILPIGAYGLFITGILSVVMSTLDSELFVSGVTLGPDILGRMPGVKRLRKSVLTRIGMALVALVSIGFAIFVPSVVDIYYTIGTLAVPGLLLPVLSSAGAFPSVPPRFAVAHLVVVPLVAATWYIAGRAIPDTLPAIEAFYPGCAASILIWSAGLLVGRSGKA</sequence>
<feature type="transmembrane region" description="Helical" evidence="8">
    <location>
        <begin position="438"/>
        <end position="457"/>
    </location>
</feature>
<reference evidence="9 10" key="1">
    <citation type="submission" date="2020-02" db="EMBL/GenBank/DDBJ databases">
        <title>Albibacoteraceae fam. nov., the first described family within the subdivision 4 Verrucomicrobia.</title>
        <authorList>
            <person name="Xi F."/>
        </authorList>
    </citation>
    <scope>NUCLEOTIDE SEQUENCE [LARGE SCALE GENOMIC DNA]</scope>
    <source>
        <strain evidence="9 10">CK1056</strain>
    </source>
</reference>
<keyword evidence="3" id="KW-0813">Transport</keyword>
<dbReference type="EMBL" id="JAAGNX010000001">
    <property type="protein sequence ID" value="NDV61312.1"/>
    <property type="molecule type" value="Genomic_DNA"/>
</dbReference>
<feature type="transmembrane region" description="Helical" evidence="8">
    <location>
        <begin position="176"/>
        <end position="197"/>
    </location>
</feature>
<dbReference type="InterPro" id="IPR001734">
    <property type="entry name" value="Na/solute_symporter"/>
</dbReference>
<feature type="transmembrane region" description="Helical" evidence="8">
    <location>
        <begin position="113"/>
        <end position="134"/>
    </location>
</feature>
<feature type="transmembrane region" description="Helical" evidence="8">
    <location>
        <begin position="140"/>
        <end position="164"/>
    </location>
</feature>
<accession>A0A6B2LYS1</accession>
<evidence type="ECO:0000256" key="6">
    <source>
        <dbReference type="ARBA" id="ARBA00023136"/>
    </source>
</evidence>
<dbReference type="RefSeq" id="WP_163962132.1">
    <property type="nucleotide sequence ID" value="NZ_JAAGNX010000001.1"/>
</dbReference>
<dbReference type="GO" id="GO:0005886">
    <property type="term" value="C:plasma membrane"/>
    <property type="evidence" value="ECO:0007669"/>
    <property type="project" value="TreeGrafter"/>
</dbReference>
<feature type="transmembrane region" description="Helical" evidence="8">
    <location>
        <begin position="301"/>
        <end position="322"/>
    </location>
</feature>
<evidence type="ECO:0000256" key="1">
    <source>
        <dbReference type="ARBA" id="ARBA00004141"/>
    </source>
</evidence>
<keyword evidence="6 8" id="KW-0472">Membrane</keyword>
<organism evidence="9 10">
    <name type="scientific">Oceanipulchritudo coccoides</name>
    <dbReference type="NCBI Taxonomy" id="2706888"/>
    <lineage>
        <taxon>Bacteria</taxon>
        <taxon>Pseudomonadati</taxon>
        <taxon>Verrucomicrobiota</taxon>
        <taxon>Opitutia</taxon>
        <taxon>Puniceicoccales</taxon>
        <taxon>Oceanipulchritudinaceae</taxon>
        <taxon>Oceanipulchritudo</taxon>
    </lineage>
</organism>
<name>A0A6B2LYS1_9BACT</name>
<dbReference type="Pfam" id="PF00474">
    <property type="entry name" value="SSF"/>
    <property type="match status" value="1"/>
</dbReference>
<dbReference type="AlphaFoldDB" id="A0A6B2LYS1"/>
<evidence type="ECO:0000256" key="3">
    <source>
        <dbReference type="ARBA" id="ARBA00022448"/>
    </source>
</evidence>
<evidence type="ECO:0000313" key="10">
    <source>
        <dbReference type="Proteomes" id="UP000478417"/>
    </source>
</evidence>
<feature type="transmembrane region" description="Helical" evidence="8">
    <location>
        <begin position="351"/>
        <end position="371"/>
    </location>
</feature>
<dbReference type="GO" id="GO:0022857">
    <property type="term" value="F:transmembrane transporter activity"/>
    <property type="evidence" value="ECO:0007669"/>
    <property type="project" value="InterPro"/>
</dbReference>
<dbReference type="PANTHER" id="PTHR48086">
    <property type="entry name" value="SODIUM/PROLINE SYMPORTER-RELATED"/>
    <property type="match status" value="1"/>
</dbReference>
<comment type="subcellular location">
    <subcellularLocation>
        <location evidence="1">Membrane</location>
        <topology evidence="1">Multi-pass membrane protein</topology>
    </subcellularLocation>
</comment>
<dbReference type="PANTHER" id="PTHR48086:SF7">
    <property type="entry name" value="SODIUM-SOLUTE SYMPORTER-RELATED"/>
    <property type="match status" value="1"/>
</dbReference>
<feature type="transmembrane region" description="Helical" evidence="8">
    <location>
        <begin position="70"/>
        <end position="92"/>
    </location>
</feature>
<dbReference type="CDD" id="cd10322">
    <property type="entry name" value="SLC5sbd"/>
    <property type="match status" value="1"/>
</dbReference>
<dbReference type="Proteomes" id="UP000478417">
    <property type="component" value="Unassembled WGS sequence"/>
</dbReference>
<feature type="transmembrane region" description="Helical" evidence="8">
    <location>
        <begin position="217"/>
        <end position="238"/>
    </location>
</feature>
<protein>
    <submittedName>
        <fullName evidence="9">Sodium:solute symporter family protein</fullName>
    </submittedName>
</protein>
<gene>
    <name evidence="9" type="ORF">G0Q06_02475</name>
</gene>
<feature type="transmembrane region" description="Helical" evidence="8">
    <location>
        <begin position="377"/>
        <end position="400"/>
    </location>
</feature>
<feature type="transmembrane region" description="Helical" evidence="8">
    <location>
        <begin position="6"/>
        <end position="24"/>
    </location>
</feature>
<dbReference type="PROSITE" id="PS50283">
    <property type="entry name" value="NA_SOLUT_SYMP_3"/>
    <property type="match status" value="1"/>
</dbReference>
<comment type="caution">
    <text evidence="9">The sequence shown here is derived from an EMBL/GenBank/DDBJ whole genome shotgun (WGS) entry which is preliminary data.</text>
</comment>
<evidence type="ECO:0000256" key="2">
    <source>
        <dbReference type="ARBA" id="ARBA00006434"/>
    </source>
</evidence>
<evidence type="ECO:0000256" key="8">
    <source>
        <dbReference type="SAM" id="Phobius"/>
    </source>
</evidence>
<dbReference type="InterPro" id="IPR050277">
    <property type="entry name" value="Sodium:Solute_Symporter"/>
</dbReference>
<proteinExistence type="inferred from homology"/>
<feature type="transmembrane region" description="Helical" evidence="8">
    <location>
        <begin position="407"/>
        <end position="426"/>
    </location>
</feature>
<keyword evidence="4 8" id="KW-0812">Transmembrane</keyword>
<feature type="transmembrane region" description="Helical" evidence="8">
    <location>
        <begin position="36"/>
        <end position="58"/>
    </location>
</feature>